<feature type="compositionally biased region" description="Polar residues" evidence="7">
    <location>
        <begin position="184"/>
        <end position="194"/>
    </location>
</feature>
<protein>
    <submittedName>
        <fullName evidence="10">ATPase</fullName>
    </submittedName>
</protein>
<dbReference type="PROSITE" id="PS50045">
    <property type="entry name" value="SIGMA54_INTERACT_4"/>
    <property type="match status" value="1"/>
</dbReference>
<dbReference type="PROSITE" id="PS51903">
    <property type="entry name" value="CLP_R"/>
    <property type="match status" value="1"/>
</dbReference>
<dbReference type="InterPro" id="IPR002078">
    <property type="entry name" value="Sigma_54_int"/>
</dbReference>
<evidence type="ECO:0000256" key="3">
    <source>
        <dbReference type="ARBA" id="ARBA00022840"/>
    </source>
</evidence>
<evidence type="ECO:0000313" key="11">
    <source>
        <dbReference type="Proteomes" id="UP000034849"/>
    </source>
</evidence>
<dbReference type="PRINTS" id="PR00300">
    <property type="entry name" value="CLPPROTEASEA"/>
</dbReference>
<dbReference type="CDD" id="cd19499">
    <property type="entry name" value="RecA-like_ClpB_Hsp104-like"/>
    <property type="match status" value="1"/>
</dbReference>
<keyword evidence="3" id="KW-0067">ATP-binding</keyword>
<dbReference type="SUPFAM" id="SSF81923">
    <property type="entry name" value="Double Clp-N motif"/>
    <property type="match status" value="1"/>
</dbReference>
<evidence type="ECO:0000256" key="4">
    <source>
        <dbReference type="ARBA" id="ARBA00023186"/>
    </source>
</evidence>
<keyword evidence="4" id="KW-0143">Chaperone</keyword>
<evidence type="ECO:0000256" key="5">
    <source>
        <dbReference type="PROSITE-ProRule" id="PRU01251"/>
    </source>
</evidence>
<evidence type="ECO:0000259" key="8">
    <source>
        <dbReference type="PROSITE" id="PS50045"/>
    </source>
</evidence>
<feature type="coiled-coil region" evidence="6">
    <location>
        <begin position="756"/>
        <end position="783"/>
    </location>
</feature>
<dbReference type="STRING" id="1619046.US42_C0004G0013"/>
<dbReference type="PATRIC" id="fig|1619046.3.peg.281"/>
<accession>A0A0G0IUN4</accession>
<feature type="domain" description="Clp R" evidence="9">
    <location>
        <begin position="7"/>
        <end position="151"/>
    </location>
</feature>
<dbReference type="InterPro" id="IPR019489">
    <property type="entry name" value="Clp_ATPase_C"/>
</dbReference>
<dbReference type="Pfam" id="PF00004">
    <property type="entry name" value="AAA"/>
    <property type="match status" value="1"/>
</dbReference>
<evidence type="ECO:0000256" key="7">
    <source>
        <dbReference type="SAM" id="MobiDB-lite"/>
    </source>
</evidence>
<dbReference type="InterPro" id="IPR004176">
    <property type="entry name" value="Clp_R_N"/>
</dbReference>
<dbReference type="Gene3D" id="3.40.50.300">
    <property type="entry name" value="P-loop containing nucleotide triphosphate hydrolases"/>
    <property type="match status" value="2"/>
</dbReference>
<dbReference type="SMART" id="SM00382">
    <property type="entry name" value="AAA"/>
    <property type="match status" value="2"/>
</dbReference>
<evidence type="ECO:0000259" key="9">
    <source>
        <dbReference type="PROSITE" id="PS51903"/>
    </source>
</evidence>
<organism evidence="10 11">
    <name type="scientific">Candidatus Magasanikbacteria bacterium GW2011_GWC2_37_14</name>
    <dbReference type="NCBI Taxonomy" id="1619046"/>
    <lineage>
        <taxon>Bacteria</taxon>
        <taxon>Candidatus Magasanikiibacteriota</taxon>
    </lineage>
</organism>
<reference evidence="10 11" key="1">
    <citation type="journal article" date="2015" name="Nature">
        <title>rRNA introns, odd ribosomes, and small enigmatic genomes across a large radiation of phyla.</title>
        <authorList>
            <person name="Brown C.T."/>
            <person name="Hug L.A."/>
            <person name="Thomas B.C."/>
            <person name="Sharon I."/>
            <person name="Castelle C.J."/>
            <person name="Singh A."/>
            <person name="Wilkins M.J."/>
            <person name="Williams K.H."/>
            <person name="Banfield J.F."/>
        </authorList>
    </citation>
    <scope>NUCLEOTIDE SEQUENCE [LARGE SCALE GENOMIC DNA]</scope>
</reference>
<gene>
    <name evidence="10" type="ORF">US42_C0004G0013</name>
</gene>
<proteinExistence type="predicted"/>
<sequence>MNPEQILERFSSHLKNIVAKAMALATSLEQTQVNPLMLLIVLYEEKGSVAAEILNKFKWNNDILYKLLETTPLLGTEKTATAILPQLNTNARKAMEKAMLLAYERGHAHVGSEHLLHGLINCDDQEIKKTLAYFKISNAQITEQIESIVQSISNFPDIEEVGSIMSQLEETFGNDEREPLMPPRSSTLPKNKRGNSSALDLYTTNLTDEKIQKNIDPVIGRESEIERLVNILARRTKNNPVLIGEPGVGKTAIVEGLAKRISENKVPAVLRGKKLLSLDMTLLISGTIYRGEFEARLKQVIDEVSKSPNIILFIDELHNIIGAGSSQGAMDAANILKPALARGLLRCIGATTLDEYKKHLANDPALERRFQTILVDEPNEAETAEILLGIKKYYENFHHLKITAEALITSQKLSDRYIHDNFQPDKTIDLLDEACAYVRSGVKLNLQEEKIIKLRKNLEEIISKKDLAVSSGNFNEALELKKQLEDTIVSINNVEKSLQKNKKIITKKVGAEHIIHVLATRLNIDEKILTNNEWQELSTLAERLNQNLFGQENTIKTLVKNLRQASLGLKNKKCPFASFLFAGPSGVGKTYLAKILAKELFHDEKALVKLDMSEFSESHSTSKLLGSPAGYVGYKERNRFLEDIRRRPYCVLLLDEIDKAHPDVIKLLLQILDEGQLTDSGGKKTHFNHAVIILTTNLGAEYFKNQGFGFGASTSEFNPELEKNIKNKLKEELTSTIIGRLDNILIFSPLNKNTIKEIIKNQVDLLNNKLKETQNLIINLSKDALEKMAEESWNENEGARQVEKILQDTFQDLVIDILQKNNRKKTYQMMVTENNYQLK</sequence>
<dbReference type="PANTHER" id="PTHR11638:SF18">
    <property type="entry name" value="HEAT SHOCK PROTEIN 104"/>
    <property type="match status" value="1"/>
</dbReference>
<dbReference type="CDD" id="cd00009">
    <property type="entry name" value="AAA"/>
    <property type="match status" value="1"/>
</dbReference>
<dbReference type="GO" id="GO:0034605">
    <property type="term" value="P:cellular response to heat"/>
    <property type="evidence" value="ECO:0007669"/>
    <property type="project" value="TreeGrafter"/>
</dbReference>
<feature type="coiled-coil region" evidence="6">
    <location>
        <begin position="444"/>
        <end position="501"/>
    </location>
</feature>
<keyword evidence="2" id="KW-0547">Nucleotide-binding</keyword>
<dbReference type="SUPFAM" id="SSF52540">
    <property type="entry name" value="P-loop containing nucleoside triphosphate hydrolases"/>
    <property type="match status" value="2"/>
</dbReference>
<dbReference type="Pfam" id="PF10431">
    <property type="entry name" value="ClpB_D2-small"/>
    <property type="match status" value="1"/>
</dbReference>
<evidence type="ECO:0000256" key="1">
    <source>
        <dbReference type="ARBA" id="ARBA00022737"/>
    </source>
</evidence>
<dbReference type="SMART" id="SM01086">
    <property type="entry name" value="ClpB_D2-small"/>
    <property type="match status" value="1"/>
</dbReference>
<evidence type="ECO:0000313" key="10">
    <source>
        <dbReference type="EMBL" id="KKQ27874.1"/>
    </source>
</evidence>
<dbReference type="InterPro" id="IPR050130">
    <property type="entry name" value="ClpA_ClpB"/>
</dbReference>
<dbReference type="Pfam" id="PF07724">
    <property type="entry name" value="AAA_2"/>
    <property type="match status" value="1"/>
</dbReference>
<comment type="caution">
    <text evidence="10">The sequence shown here is derived from an EMBL/GenBank/DDBJ whole genome shotgun (WGS) entry which is preliminary data.</text>
</comment>
<feature type="domain" description="Sigma-54 factor interaction" evidence="8">
    <location>
        <begin position="548"/>
        <end position="796"/>
    </location>
</feature>
<dbReference type="GO" id="GO:0005737">
    <property type="term" value="C:cytoplasm"/>
    <property type="evidence" value="ECO:0007669"/>
    <property type="project" value="TreeGrafter"/>
</dbReference>
<dbReference type="InterPro" id="IPR027417">
    <property type="entry name" value="P-loop_NTPase"/>
</dbReference>
<dbReference type="Proteomes" id="UP000034849">
    <property type="component" value="Unassembled WGS sequence"/>
</dbReference>
<evidence type="ECO:0000256" key="6">
    <source>
        <dbReference type="SAM" id="Coils"/>
    </source>
</evidence>
<dbReference type="GO" id="GO:0005524">
    <property type="term" value="F:ATP binding"/>
    <property type="evidence" value="ECO:0007669"/>
    <property type="project" value="UniProtKB-KW"/>
</dbReference>
<dbReference type="InterPro" id="IPR018368">
    <property type="entry name" value="ClpA/B_CS1"/>
</dbReference>
<feature type="region of interest" description="Disordered" evidence="7">
    <location>
        <begin position="174"/>
        <end position="194"/>
    </location>
</feature>
<dbReference type="PANTHER" id="PTHR11638">
    <property type="entry name" value="ATP-DEPENDENT CLP PROTEASE"/>
    <property type="match status" value="1"/>
</dbReference>
<dbReference type="Pfam" id="PF02861">
    <property type="entry name" value="Clp_N"/>
    <property type="match status" value="1"/>
</dbReference>
<dbReference type="InterPro" id="IPR001270">
    <property type="entry name" value="ClpA/B"/>
</dbReference>
<dbReference type="Gene3D" id="1.10.1780.10">
    <property type="entry name" value="Clp, N-terminal domain"/>
    <property type="match status" value="2"/>
</dbReference>
<dbReference type="InterPro" id="IPR003959">
    <property type="entry name" value="ATPase_AAA_core"/>
</dbReference>
<dbReference type="GO" id="GO:0016887">
    <property type="term" value="F:ATP hydrolysis activity"/>
    <property type="evidence" value="ECO:0007669"/>
    <property type="project" value="InterPro"/>
</dbReference>
<dbReference type="AlphaFoldDB" id="A0A0G0IUN4"/>
<dbReference type="Pfam" id="PF17871">
    <property type="entry name" value="AAA_lid_9"/>
    <property type="match status" value="1"/>
</dbReference>
<dbReference type="InterPro" id="IPR041546">
    <property type="entry name" value="ClpA/ClpB_AAA_lid"/>
</dbReference>
<keyword evidence="1 5" id="KW-0677">Repeat</keyword>
<name>A0A0G0IUN4_9BACT</name>
<keyword evidence="6" id="KW-0175">Coiled coil</keyword>
<dbReference type="FunFam" id="3.40.50.300:FF:000010">
    <property type="entry name" value="Chaperone clpB 1, putative"/>
    <property type="match status" value="1"/>
</dbReference>
<dbReference type="InterPro" id="IPR036628">
    <property type="entry name" value="Clp_N_dom_sf"/>
</dbReference>
<dbReference type="Gene3D" id="1.10.8.60">
    <property type="match status" value="2"/>
</dbReference>
<dbReference type="Gene3D" id="4.10.860.10">
    <property type="entry name" value="UVR domain"/>
    <property type="match status" value="1"/>
</dbReference>
<dbReference type="InterPro" id="IPR003593">
    <property type="entry name" value="AAA+_ATPase"/>
</dbReference>
<dbReference type="PROSITE" id="PS00870">
    <property type="entry name" value="CLPAB_1"/>
    <property type="match status" value="1"/>
</dbReference>
<dbReference type="EMBL" id="LBSX01000004">
    <property type="protein sequence ID" value="KKQ27874.1"/>
    <property type="molecule type" value="Genomic_DNA"/>
</dbReference>
<evidence type="ECO:0000256" key="2">
    <source>
        <dbReference type="ARBA" id="ARBA00022741"/>
    </source>
</evidence>
<dbReference type="GO" id="GO:0006355">
    <property type="term" value="P:regulation of DNA-templated transcription"/>
    <property type="evidence" value="ECO:0007669"/>
    <property type="project" value="InterPro"/>
</dbReference>